<dbReference type="Pfam" id="PF17827">
    <property type="entry name" value="PrmC_N"/>
    <property type="match status" value="1"/>
</dbReference>
<dbReference type="SUPFAM" id="SSF53335">
    <property type="entry name" value="S-adenosyl-L-methionine-dependent methyltransferases"/>
    <property type="match status" value="1"/>
</dbReference>
<dbReference type="InterPro" id="IPR007848">
    <property type="entry name" value="Small_mtfrase_dom"/>
</dbReference>
<dbReference type="Gene3D" id="1.10.8.10">
    <property type="entry name" value="DNA helicase RuvA subunit, C-terminal domain"/>
    <property type="match status" value="1"/>
</dbReference>
<keyword evidence="1 5" id="KW-0489">Methyltransferase</keyword>
<dbReference type="InterPro" id="IPR050320">
    <property type="entry name" value="N5-glutamine_MTase"/>
</dbReference>
<comment type="function">
    <text evidence="5">Methylates the class 1 translation termination release factors RF1/PrfA and RF2/PrfB on the glutamine residue of the universally conserved GGQ motif.</text>
</comment>
<sequence>MNIKELLKRSDQFLADRGIESSRLDAEVLMADLLDMERINLYVKYDYPLKSSEVDRYREMIKKRAQRIPVAYITEKKEFMSLEFKIKEGVLIPRPDTENLVETVIEYCRQNELQSPQIIDVGTGSGAIAVSLAHYLSEAKVVGVDLSPQALKIARSNMEKHELSERMSILKSDLLAEFIKREIKEIDIIVSNPPYISKTEMEELPPEVKKEPKTALEAGEDGLDYYRRLIPEAEKVLKNGGKIFLEIGYQQSEAVSKLFAENWSQLEVKKDYAENDRIVSAVFEAVKKTETENN</sequence>
<dbReference type="InterPro" id="IPR019874">
    <property type="entry name" value="RF_methyltr_PrmC"/>
</dbReference>
<evidence type="ECO:0000259" key="6">
    <source>
        <dbReference type="Pfam" id="PF05175"/>
    </source>
</evidence>
<dbReference type="EMBL" id="SODA01000002">
    <property type="protein sequence ID" value="TDW07391.1"/>
    <property type="molecule type" value="Genomic_DNA"/>
</dbReference>
<comment type="similarity">
    <text evidence="5">Belongs to the protein N5-glutamine methyltransferase family. PrmC subfamily.</text>
</comment>
<gene>
    <name evidence="5" type="primary">prmC</name>
    <name evidence="8" type="ORF">C8C77_102193</name>
</gene>
<dbReference type="OrthoDB" id="9800643at2"/>
<dbReference type="PROSITE" id="PS00092">
    <property type="entry name" value="N6_MTASE"/>
    <property type="match status" value="1"/>
</dbReference>
<dbReference type="AlphaFoldDB" id="A0A4R7ZB23"/>
<dbReference type="Gene3D" id="3.40.50.150">
    <property type="entry name" value="Vaccinia Virus protein VP39"/>
    <property type="match status" value="1"/>
</dbReference>
<feature type="domain" description="Release factor glutamine methyltransferase N-terminal" evidence="7">
    <location>
        <begin position="5"/>
        <end position="74"/>
    </location>
</feature>
<dbReference type="NCBIfam" id="TIGR03534">
    <property type="entry name" value="RF_mod_PrmC"/>
    <property type="match status" value="1"/>
</dbReference>
<proteinExistence type="inferred from homology"/>
<dbReference type="InterPro" id="IPR002052">
    <property type="entry name" value="DNA_methylase_N6_adenine_CS"/>
</dbReference>
<evidence type="ECO:0000256" key="4">
    <source>
        <dbReference type="ARBA" id="ARBA00048391"/>
    </source>
</evidence>
<comment type="caution">
    <text evidence="8">The sequence shown here is derived from an EMBL/GenBank/DDBJ whole genome shotgun (WGS) entry which is preliminary data.</text>
</comment>
<evidence type="ECO:0000256" key="5">
    <source>
        <dbReference type="HAMAP-Rule" id="MF_02126"/>
    </source>
</evidence>
<dbReference type="HAMAP" id="MF_02126">
    <property type="entry name" value="RF_methyltr_PrmC"/>
    <property type="match status" value="1"/>
</dbReference>
<evidence type="ECO:0000256" key="2">
    <source>
        <dbReference type="ARBA" id="ARBA00022679"/>
    </source>
</evidence>
<feature type="binding site" evidence="5">
    <location>
        <begin position="192"/>
        <end position="195"/>
    </location>
    <ligand>
        <name>substrate</name>
    </ligand>
</feature>
<dbReference type="EC" id="2.1.1.297" evidence="5"/>
<feature type="domain" description="Methyltransferase small" evidence="6">
    <location>
        <begin position="114"/>
        <end position="201"/>
    </location>
</feature>
<accession>A0A4R7ZB23</accession>
<evidence type="ECO:0000259" key="7">
    <source>
        <dbReference type="Pfam" id="PF17827"/>
    </source>
</evidence>
<dbReference type="InterPro" id="IPR002295">
    <property type="entry name" value="N4/N6-MTase_EcoPI_Mod-like"/>
</dbReference>
<feature type="binding site" evidence="5">
    <location>
        <position position="145"/>
    </location>
    <ligand>
        <name>S-adenosyl-L-methionine</name>
        <dbReference type="ChEBI" id="CHEBI:59789"/>
    </ligand>
</feature>
<reference evidence="8 9" key="1">
    <citation type="submission" date="2019-03" db="EMBL/GenBank/DDBJ databases">
        <title>Subsurface microbial communities from deep shales in Ohio and West Virginia, USA.</title>
        <authorList>
            <person name="Wrighton K."/>
        </authorList>
    </citation>
    <scope>NUCLEOTIDE SEQUENCE [LARGE SCALE GENOMIC DNA]</scope>
    <source>
        <strain evidence="8 9">MSL9.2</strain>
    </source>
</reference>
<dbReference type="PRINTS" id="PR00506">
    <property type="entry name" value="D21N6MTFRASE"/>
</dbReference>
<name>A0A4R7ZB23_9FIRM</name>
<dbReference type="GO" id="GO:0003677">
    <property type="term" value="F:DNA binding"/>
    <property type="evidence" value="ECO:0007669"/>
    <property type="project" value="InterPro"/>
</dbReference>
<comment type="catalytic activity">
    <reaction evidence="4 5">
        <text>L-glutaminyl-[peptide chain release factor] + S-adenosyl-L-methionine = N(5)-methyl-L-glutaminyl-[peptide chain release factor] + S-adenosyl-L-homocysteine + H(+)</text>
        <dbReference type="Rhea" id="RHEA:42896"/>
        <dbReference type="Rhea" id="RHEA-COMP:10271"/>
        <dbReference type="Rhea" id="RHEA-COMP:10272"/>
        <dbReference type="ChEBI" id="CHEBI:15378"/>
        <dbReference type="ChEBI" id="CHEBI:30011"/>
        <dbReference type="ChEBI" id="CHEBI:57856"/>
        <dbReference type="ChEBI" id="CHEBI:59789"/>
        <dbReference type="ChEBI" id="CHEBI:61891"/>
        <dbReference type="EC" id="2.1.1.297"/>
    </reaction>
</comment>
<dbReference type="RefSeq" id="WP_111571783.1">
    <property type="nucleotide sequence ID" value="NZ_QLME01000006.1"/>
</dbReference>
<keyword evidence="2 5" id="KW-0808">Transferase</keyword>
<evidence type="ECO:0000313" key="8">
    <source>
        <dbReference type="EMBL" id="TDW07391.1"/>
    </source>
</evidence>
<evidence type="ECO:0000313" key="9">
    <source>
        <dbReference type="Proteomes" id="UP000294697"/>
    </source>
</evidence>
<evidence type="ECO:0000256" key="1">
    <source>
        <dbReference type="ARBA" id="ARBA00022603"/>
    </source>
</evidence>
<dbReference type="Proteomes" id="UP000294697">
    <property type="component" value="Unassembled WGS sequence"/>
</dbReference>
<dbReference type="GO" id="GO:0102559">
    <property type="term" value="F:peptide chain release factor N(5)-glutamine methyltransferase activity"/>
    <property type="evidence" value="ECO:0007669"/>
    <property type="project" value="UniProtKB-EC"/>
</dbReference>
<evidence type="ECO:0000256" key="3">
    <source>
        <dbReference type="ARBA" id="ARBA00022691"/>
    </source>
</evidence>
<dbReference type="GO" id="GO:0032259">
    <property type="term" value="P:methylation"/>
    <property type="evidence" value="ECO:0007669"/>
    <property type="project" value="UniProtKB-KW"/>
</dbReference>
<dbReference type="InterPro" id="IPR004556">
    <property type="entry name" value="HemK-like"/>
</dbReference>
<dbReference type="PANTHER" id="PTHR18895">
    <property type="entry name" value="HEMK METHYLTRANSFERASE"/>
    <property type="match status" value="1"/>
</dbReference>
<keyword evidence="3 5" id="KW-0949">S-adenosyl-L-methionine</keyword>
<dbReference type="InterPro" id="IPR029063">
    <property type="entry name" value="SAM-dependent_MTases_sf"/>
</dbReference>
<dbReference type="NCBIfam" id="TIGR00536">
    <property type="entry name" value="hemK_fam"/>
    <property type="match status" value="1"/>
</dbReference>
<organism evidence="8 9">
    <name type="scientific">Halanaerobium saccharolyticum</name>
    <dbReference type="NCBI Taxonomy" id="43595"/>
    <lineage>
        <taxon>Bacteria</taxon>
        <taxon>Bacillati</taxon>
        <taxon>Bacillota</taxon>
        <taxon>Clostridia</taxon>
        <taxon>Halanaerobiales</taxon>
        <taxon>Halanaerobiaceae</taxon>
        <taxon>Halanaerobium</taxon>
    </lineage>
</organism>
<dbReference type="PANTHER" id="PTHR18895:SF74">
    <property type="entry name" value="MTRF1L RELEASE FACTOR GLUTAMINE METHYLTRANSFERASE"/>
    <property type="match status" value="1"/>
</dbReference>
<dbReference type="InterPro" id="IPR040758">
    <property type="entry name" value="PrmC_N"/>
</dbReference>
<protein>
    <recommendedName>
        <fullName evidence="5">Release factor glutamine methyltransferase</fullName>
        <shortName evidence="5">RF MTase</shortName>
        <ecNumber evidence="5">2.1.1.297</ecNumber>
    </recommendedName>
    <alternativeName>
        <fullName evidence="5">N5-glutamine methyltransferase PrmC</fullName>
    </alternativeName>
    <alternativeName>
        <fullName evidence="5">Protein-(glutamine-N5) MTase PrmC</fullName>
    </alternativeName>
    <alternativeName>
        <fullName evidence="5">Protein-glutamine N-methyltransferase PrmC</fullName>
    </alternativeName>
</protein>
<comment type="caution">
    <text evidence="5">Lacks conserved residue(s) required for the propagation of feature annotation.</text>
</comment>
<feature type="binding site" evidence="5">
    <location>
        <position position="192"/>
    </location>
    <ligand>
        <name>S-adenosyl-L-methionine</name>
        <dbReference type="ChEBI" id="CHEBI:59789"/>
    </ligand>
</feature>
<dbReference type="CDD" id="cd02440">
    <property type="entry name" value="AdoMet_MTases"/>
    <property type="match status" value="1"/>
</dbReference>
<feature type="binding site" evidence="5">
    <location>
        <begin position="122"/>
        <end position="126"/>
    </location>
    <ligand>
        <name>S-adenosyl-L-methionine</name>
        <dbReference type="ChEBI" id="CHEBI:59789"/>
    </ligand>
</feature>
<dbReference type="Pfam" id="PF05175">
    <property type="entry name" value="MTS"/>
    <property type="match status" value="1"/>
</dbReference>